<evidence type="ECO:0000313" key="2">
    <source>
        <dbReference type="Proteomes" id="UP000887159"/>
    </source>
</evidence>
<evidence type="ECO:0000313" key="1">
    <source>
        <dbReference type="EMBL" id="GFY28951.1"/>
    </source>
</evidence>
<reference evidence="1" key="1">
    <citation type="submission" date="2020-08" db="EMBL/GenBank/DDBJ databases">
        <title>Multicomponent nature underlies the extraordinary mechanical properties of spider dragline silk.</title>
        <authorList>
            <person name="Kono N."/>
            <person name="Nakamura H."/>
            <person name="Mori M."/>
            <person name="Yoshida Y."/>
            <person name="Ohtoshi R."/>
            <person name="Malay A.D."/>
            <person name="Moran D.A.P."/>
            <person name="Tomita M."/>
            <person name="Numata K."/>
            <person name="Arakawa K."/>
        </authorList>
    </citation>
    <scope>NUCLEOTIDE SEQUENCE</scope>
</reference>
<dbReference type="EMBL" id="BMAU01021387">
    <property type="protein sequence ID" value="GFY28951.1"/>
    <property type="molecule type" value="Genomic_DNA"/>
</dbReference>
<accession>A0A8X7BEL3</accession>
<sequence length="98" mass="11628">MWELWVKQPAIDKLKEKFNEDKLIHSKSYHNFYLNYCCPLAVFATAEHPPLRGTICRELKWPPAGVVVRRGGYQLRCRTRHLTAVQNFEVRRQKSSNR</sequence>
<name>A0A8X7BEL3_TRICX</name>
<proteinExistence type="predicted"/>
<comment type="caution">
    <text evidence="1">The sequence shown here is derived from an EMBL/GenBank/DDBJ whole genome shotgun (WGS) entry which is preliminary data.</text>
</comment>
<dbReference type="Proteomes" id="UP000887159">
    <property type="component" value="Unassembled WGS sequence"/>
</dbReference>
<protein>
    <submittedName>
        <fullName evidence="1">Uncharacterized protein</fullName>
    </submittedName>
</protein>
<gene>
    <name evidence="1" type="ORF">TNCV_4720791</name>
</gene>
<organism evidence="1 2">
    <name type="scientific">Trichonephila clavipes</name>
    <name type="common">Golden silk orbweaver</name>
    <name type="synonym">Nephila clavipes</name>
    <dbReference type="NCBI Taxonomy" id="2585209"/>
    <lineage>
        <taxon>Eukaryota</taxon>
        <taxon>Metazoa</taxon>
        <taxon>Ecdysozoa</taxon>
        <taxon>Arthropoda</taxon>
        <taxon>Chelicerata</taxon>
        <taxon>Arachnida</taxon>
        <taxon>Araneae</taxon>
        <taxon>Araneomorphae</taxon>
        <taxon>Entelegynae</taxon>
        <taxon>Araneoidea</taxon>
        <taxon>Nephilidae</taxon>
        <taxon>Trichonephila</taxon>
    </lineage>
</organism>
<dbReference type="AlphaFoldDB" id="A0A8X7BEL3"/>
<keyword evidence="2" id="KW-1185">Reference proteome</keyword>